<feature type="compositionally biased region" description="Polar residues" evidence="1">
    <location>
        <begin position="44"/>
        <end position="65"/>
    </location>
</feature>
<sequence length="398" mass="44001">MLYQPHRAHTPDALPYPSYSQCALLDDAASVHGLPLQMPPRLANVSSGQRAGTSTMRVSKPNSTNGSPRGSSMLSRRRSMMGNDVWTPQRQQQVLDHVSARPRQASRPVSWHPSTHVQHQYQPQYQPQSQQHQQHHLEHPQVVLHQPSSQHQQYLRQQQAAYAAPTPSFYGGDYTELYAGLPHFSPTMTSYSNDTSPCSTFSPLPTLPASNQGPCTQTPAWDASNKSDSVYNCGQTWGVTDPDSLRDQVDTRSSGPSGLDWNSFIMQGFNSTTPPTPETFSHARQPPVIPEPYEPLDEPEEEGEILFGMGLYDAPDKVCQDPQLNHYRSTVSSLLGAAPKGKGLKLEETWEPPTKTGVDADADDDDDEDDDDDDEDGDDGDNNDDDDDDEDDEDDADA</sequence>
<keyword evidence="3" id="KW-1185">Reference proteome</keyword>
<protein>
    <submittedName>
        <fullName evidence="2">Uncharacterized protein</fullName>
    </submittedName>
</protein>
<feature type="region of interest" description="Disordered" evidence="1">
    <location>
        <begin position="98"/>
        <end position="138"/>
    </location>
</feature>
<feature type="region of interest" description="Disordered" evidence="1">
    <location>
        <begin position="40"/>
        <end position="75"/>
    </location>
</feature>
<evidence type="ECO:0000313" key="2">
    <source>
        <dbReference type="EMBL" id="KAG5920172.1"/>
    </source>
</evidence>
<name>A0A8K0J3H8_9HYPO</name>
<dbReference type="OrthoDB" id="5378435at2759"/>
<accession>A0A8K0J3H8</accession>
<dbReference type="Proteomes" id="UP000811619">
    <property type="component" value="Unassembled WGS sequence"/>
</dbReference>
<evidence type="ECO:0000313" key="3">
    <source>
        <dbReference type="Proteomes" id="UP000811619"/>
    </source>
</evidence>
<dbReference type="AlphaFoldDB" id="A0A8K0J3H8"/>
<comment type="caution">
    <text evidence="2">The sequence shown here is derived from an EMBL/GenBank/DDBJ whole genome shotgun (WGS) entry which is preliminary data.</text>
</comment>
<dbReference type="EMBL" id="SRPY01000627">
    <property type="protein sequence ID" value="KAG5920172.1"/>
    <property type="molecule type" value="Genomic_DNA"/>
</dbReference>
<proteinExistence type="predicted"/>
<evidence type="ECO:0000256" key="1">
    <source>
        <dbReference type="SAM" id="MobiDB-lite"/>
    </source>
</evidence>
<feature type="compositionally biased region" description="Acidic residues" evidence="1">
    <location>
        <begin position="360"/>
        <end position="398"/>
    </location>
</feature>
<gene>
    <name evidence="2" type="ORF">E4U42_006280</name>
</gene>
<reference evidence="2" key="1">
    <citation type="journal article" date="2020" name="bioRxiv">
        <title>Whole genome comparisons of ergot fungi reveals the divergence and evolution of species within the genus Claviceps are the result of varying mechanisms driving genome evolution and host range expansion.</title>
        <authorList>
            <person name="Wyka S.A."/>
            <person name="Mondo S.J."/>
            <person name="Liu M."/>
            <person name="Dettman J."/>
            <person name="Nalam V."/>
            <person name="Broders K.D."/>
        </authorList>
    </citation>
    <scope>NUCLEOTIDE SEQUENCE</scope>
    <source>
        <strain evidence="2">CCC 489</strain>
    </source>
</reference>
<feature type="region of interest" description="Disordered" evidence="1">
    <location>
        <begin position="338"/>
        <end position="398"/>
    </location>
</feature>
<feature type="compositionally biased region" description="Low complexity" evidence="1">
    <location>
        <begin position="116"/>
        <end position="132"/>
    </location>
</feature>
<organism evidence="2 3">
    <name type="scientific">Claviceps africana</name>
    <dbReference type="NCBI Taxonomy" id="83212"/>
    <lineage>
        <taxon>Eukaryota</taxon>
        <taxon>Fungi</taxon>
        <taxon>Dikarya</taxon>
        <taxon>Ascomycota</taxon>
        <taxon>Pezizomycotina</taxon>
        <taxon>Sordariomycetes</taxon>
        <taxon>Hypocreomycetidae</taxon>
        <taxon>Hypocreales</taxon>
        <taxon>Clavicipitaceae</taxon>
        <taxon>Claviceps</taxon>
    </lineage>
</organism>